<organism evidence="1 2">
    <name type="scientific">Oryza sativa subsp. indica</name>
    <name type="common">Rice</name>
    <dbReference type="NCBI Taxonomy" id="39946"/>
    <lineage>
        <taxon>Eukaryota</taxon>
        <taxon>Viridiplantae</taxon>
        <taxon>Streptophyta</taxon>
        <taxon>Embryophyta</taxon>
        <taxon>Tracheophyta</taxon>
        <taxon>Spermatophyta</taxon>
        <taxon>Magnoliopsida</taxon>
        <taxon>Liliopsida</taxon>
        <taxon>Poales</taxon>
        <taxon>Poaceae</taxon>
        <taxon>BOP clade</taxon>
        <taxon>Oryzoideae</taxon>
        <taxon>Oryzeae</taxon>
        <taxon>Oryzinae</taxon>
        <taxon>Oryza</taxon>
        <taxon>Oryza sativa</taxon>
    </lineage>
</organism>
<protein>
    <submittedName>
        <fullName evidence="1">Uncharacterized protein</fullName>
    </submittedName>
</protein>
<dbReference type="Gramene" id="BGIOSGA028626-TA">
    <property type="protein sequence ID" value="BGIOSGA028626-PA"/>
    <property type="gene ID" value="BGIOSGA028626"/>
</dbReference>
<name>B8BAJ2_ORYSI</name>
<accession>B8BAJ2</accession>
<dbReference type="Proteomes" id="UP000007015">
    <property type="component" value="Chromosome 8"/>
</dbReference>
<evidence type="ECO:0000313" key="1">
    <source>
        <dbReference type="EMBL" id="EEC83540.1"/>
    </source>
</evidence>
<dbReference type="HOGENOM" id="CLU_1931029_0_0_1"/>
<reference evidence="1 2" key="1">
    <citation type="journal article" date="2005" name="PLoS Biol.">
        <title>The genomes of Oryza sativa: a history of duplications.</title>
        <authorList>
            <person name="Yu J."/>
            <person name="Wang J."/>
            <person name="Lin W."/>
            <person name="Li S."/>
            <person name="Li H."/>
            <person name="Zhou J."/>
            <person name="Ni P."/>
            <person name="Dong W."/>
            <person name="Hu S."/>
            <person name="Zeng C."/>
            <person name="Zhang J."/>
            <person name="Zhang Y."/>
            <person name="Li R."/>
            <person name="Xu Z."/>
            <person name="Li S."/>
            <person name="Li X."/>
            <person name="Zheng H."/>
            <person name="Cong L."/>
            <person name="Lin L."/>
            <person name="Yin J."/>
            <person name="Geng J."/>
            <person name="Li G."/>
            <person name="Shi J."/>
            <person name="Liu J."/>
            <person name="Lv H."/>
            <person name="Li J."/>
            <person name="Wang J."/>
            <person name="Deng Y."/>
            <person name="Ran L."/>
            <person name="Shi X."/>
            <person name="Wang X."/>
            <person name="Wu Q."/>
            <person name="Li C."/>
            <person name="Ren X."/>
            <person name="Wang J."/>
            <person name="Wang X."/>
            <person name="Li D."/>
            <person name="Liu D."/>
            <person name="Zhang X."/>
            <person name="Ji Z."/>
            <person name="Zhao W."/>
            <person name="Sun Y."/>
            <person name="Zhang Z."/>
            <person name="Bao J."/>
            <person name="Han Y."/>
            <person name="Dong L."/>
            <person name="Ji J."/>
            <person name="Chen P."/>
            <person name="Wu S."/>
            <person name="Liu J."/>
            <person name="Xiao Y."/>
            <person name="Bu D."/>
            <person name="Tan J."/>
            <person name="Yang L."/>
            <person name="Ye C."/>
            <person name="Zhang J."/>
            <person name="Xu J."/>
            <person name="Zhou Y."/>
            <person name="Yu Y."/>
            <person name="Zhang B."/>
            <person name="Zhuang S."/>
            <person name="Wei H."/>
            <person name="Liu B."/>
            <person name="Lei M."/>
            <person name="Yu H."/>
            <person name="Li Y."/>
            <person name="Xu H."/>
            <person name="Wei S."/>
            <person name="He X."/>
            <person name="Fang L."/>
            <person name="Zhang Z."/>
            <person name="Zhang Y."/>
            <person name="Huang X."/>
            <person name="Su Z."/>
            <person name="Tong W."/>
            <person name="Li J."/>
            <person name="Tong Z."/>
            <person name="Li S."/>
            <person name="Ye J."/>
            <person name="Wang L."/>
            <person name="Fang L."/>
            <person name="Lei T."/>
            <person name="Chen C."/>
            <person name="Chen H."/>
            <person name="Xu Z."/>
            <person name="Li H."/>
            <person name="Huang H."/>
            <person name="Zhang F."/>
            <person name="Xu H."/>
            <person name="Li N."/>
            <person name="Zhao C."/>
            <person name="Li S."/>
            <person name="Dong L."/>
            <person name="Huang Y."/>
            <person name="Li L."/>
            <person name="Xi Y."/>
            <person name="Qi Q."/>
            <person name="Li W."/>
            <person name="Zhang B."/>
            <person name="Hu W."/>
            <person name="Zhang Y."/>
            <person name="Tian X."/>
            <person name="Jiao Y."/>
            <person name="Liang X."/>
            <person name="Jin J."/>
            <person name="Gao L."/>
            <person name="Zheng W."/>
            <person name="Hao B."/>
            <person name="Liu S."/>
            <person name="Wang W."/>
            <person name="Yuan L."/>
            <person name="Cao M."/>
            <person name="McDermott J."/>
            <person name="Samudrala R."/>
            <person name="Wang J."/>
            <person name="Wong G.K."/>
            <person name="Yang H."/>
        </authorList>
    </citation>
    <scope>NUCLEOTIDE SEQUENCE [LARGE SCALE GENOMIC DNA]</scope>
    <source>
        <strain evidence="2">cv. 93-11</strain>
    </source>
</reference>
<dbReference type="AlphaFoldDB" id="B8BAJ2"/>
<keyword evidence="2" id="KW-1185">Reference proteome</keyword>
<dbReference type="EMBL" id="CM000133">
    <property type="protein sequence ID" value="EEC83540.1"/>
    <property type="molecule type" value="Genomic_DNA"/>
</dbReference>
<sequence length="131" mass="14904">MVGVGIIKAMCCNLYPRSRITRSRSECRGSKDELLFEVLINRLCVLDRVADLRGTGYSNQQPNIGFLAARQRLNERTPLDQIGGHSHQIQQSALAFHNCRSSKDDWQNCITERLPAAGSGWWFLQTHSFRL</sequence>
<proteinExistence type="predicted"/>
<gene>
    <name evidence="1" type="ORF">OsI_29153</name>
</gene>
<evidence type="ECO:0000313" key="2">
    <source>
        <dbReference type="Proteomes" id="UP000007015"/>
    </source>
</evidence>